<dbReference type="PANTHER" id="PTHR43394">
    <property type="entry name" value="ATP-DEPENDENT PERMEASE MDL1, MITOCHONDRIAL"/>
    <property type="match status" value="1"/>
</dbReference>
<keyword evidence="3" id="KW-1133">Transmembrane helix</keyword>
<evidence type="ECO:0000259" key="5">
    <source>
        <dbReference type="PROSITE" id="PS50929"/>
    </source>
</evidence>
<evidence type="ECO:0000313" key="6">
    <source>
        <dbReference type="EMBL" id="EJK66937.1"/>
    </source>
</evidence>
<dbReference type="Gene3D" id="3.40.50.300">
    <property type="entry name" value="P-loop containing nucleotide triphosphate hydrolases"/>
    <property type="match status" value="1"/>
</dbReference>
<dbReference type="InterPro" id="IPR003439">
    <property type="entry name" value="ABC_transporter-like_ATP-bd"/>
</dbReference>
<comment type="subcellular location">
    <subcellularLocation>
        <location evidence="1">Membrane</location>
        <topology evidence="1">Multi-pass membrane protein</topology>
    </subcellularLocation>
</comment>
<accession>K0T8S9</accession>
<dbReference type="SUPFAM" id="SSF52540">
    <property type="entry name" value="P-loop containing nucleoside triphosphate hydrolases"/>
    <property type="match status" value="1"/>
</dbReference>
<dbReference type="Gene3D" id="1.20.1560.10">
    <property type="entry name" value="ABC transporter type 1, transmembrane domain"/>
    <property type="match status" value="1"/>
</dbReference>
<dbReference type="SUPFAM" id="SSF90123">
    <property type="entry name" value="ABC transporter transmembrane region"/>
    <property type="match status" value="1"/>
</dbReference>
<dbReference type="InterPro" id="IPR017871">
    <property type="entry name" value="ABC_transporter-like_CS"/>
</dbReference>
<dbReference type="PROSITE" id="PS00211">
    <property type="entry name" value="ABC_TRANSPORTER_1"/>
    <property type="match status" value="1"/>
</dbReference>
<dbReference type="GO" id="GO:0015421">
    <property type="term" value="F:ABC-type oligopeptide transporter activity"/>
    <property type="evidence" value="ECO:0007669"/>
    <property type="project" value="TreeGrafter"/>
</dbReference>
<comment type="caution">
    <text evidence="6">The sequence shown here is derived from an EMBL/GenBank/DDBJ whole genome shotgun (WGS) entry which is preliminary data.</text>
</comment>
<feature type="domain" description="ABC transmembrane type-1" evidence="5">
    <location>
        <begin position="103"/>
        <end position="380"/>
    </location>
</feature>
<evidence type="ECO:0000313" key="7">
    <source>
        <dbReference type="Proteomes" id="UP000266841"/>
    </source>
</evidence>
<dbReference type="InterPro" id="IPR027417">
    <property type="entry name" value="P-loop_NTPase"/>
</dbReference>
<dbReference type="Proteomes" id="UP000266841">
    <property type="component" value="Unassembled WGS sequence"/>
</dbReference>
<evidence type="ECO:0000256" key="2">
    <source>
        <dbReference type="ARBA" id="ARBA00022692"/>
    </source>
</evidence>
<dbReference type="GO" id="GO:0005524">
    <property type="term" value="F:ATP binding"/>
    <property type="evidence" value="ECO:0007669"/>
    <property type="project" value="InterPro"/>
</dbReference>
<name>K0T8S9_THAOC</name>
<dbReference type="PANTHER" id="PTHR43394:SF1">
    <property type="entry name" value="ATP-BINDING CASSETTE SUB-FAMILY B MEMBER 10, MITOCHONDRIAL"/>
    <property type="match status" value="1"/>
</dbReference>
<keyword evidence="7" id="KW-1185">Reference proteome</keyword>
<protein>
    <recommendedName>
        <fullName evidence="5">ABC transmembrane type-1 domain-containing protein</fullName>
    </recommendedName>
</protein>
<dbReference type="GO" id="GO:0016887">
    <property type="term" value="F:ATP hydrolysis activity"/>
    <property type="evidence" value="ECO:0007669"/>
    <property type="project" value="InterPro"/>
</dbReference>
<dbReference type="EMBL" id="AGNL01013935">
    <property type="protein sequence ID" value="EJK66937.1"/>
    <property type="molecule type" value="Genomic_DNA"/>
</dbReference>
<dbReference type="OrthoDB" id="6500128at2759"/>
<dbReference type="GO" id="GO:0016020">
    <property type="term" value="C:membrane"/>
    <property type="evidence" value="ECO:0007669"/>
    <property type="project" value="UniProtKB-SubCell"/>
</dbReference>
<dbReference type="InterPro" id="IPR036640">
    <property type="entry name" value="ABC1_TM_sf"/>
</dbReference>
<dbReference type="eggNOG" id="KOG0055">
    <property type="taxonomic scope" value="Eukaryota"/>
</dbReference>
<organism evidence="6 7">
    <name type="scientific">Thalassiosira oceanica</name>
    <name type="common">Marine diatom</name>
    <dbReference type="NCBI Taxonomy" id="159749"/>
    <lineage>
        <taxon>Eukaryota</taxon>
        <taxon>Sar</taxon>
        <taxon>Stramenopiles</taxon>
        <taxon>Ochrophyta</taxon>
        <taxon>Bacillariophyta</taxon>
        <taxon>Coscinodiscophyceae</taxon>
        <taxon>Thalassiosirophycidae</taxon>
        <taxon>Thalassiosirales</taxon>
        <taxon>Thalassiosiraceae</taxon>
        <taxon>Thalassiosira</taxon>
    </lineage>
</organism>
<keyword evidence="2" id="KW-0812">Transmembrane</keyword>
<dbReference type="InterPro" id="IPR039421">
    <property type="entry name" value="Type_1_exporter"/>
</dbReference>
<evidence type="ECO:0000256" key="1">
    <source>
        <dbReference type="ARBA" id="ARBA00004141"/>
    </source>
</evidence>
<sequence>MYCPGDQVAFVGTSWAAFLLAFAAVGDPAAFFRHFPFLLWIVPKNWADYVHKSIDYLEEGKRRRDSDAARAESDDSKDENIQSTQLLTEVRRRIRWWYVGPFILSGVGCKTVEYVRPRVVGRMMDQVVKEEATMETAFWPFFRILIMLVVLDYILTCCREYYRHAARHRYNADVKTEMIANVLNQELDFIYSEKRQFVHLVNLESQRLESLVNGMLPRLFFAMASLSGGCCALLQVDYRLALFGLCLKSPLLGMLQDCCRRDIIKYSKLYDASNGEANRLAASILDLGVIDMLQAHGAQRQMVNRYSAQQASFIDYLVYTHFRQTMLCLVGHGVRVAEDVLVLAVGLASVLDGSITIGEYMMFNAHLSFLDSGLKDLMNLHNELLIVKCTASAYFELLYRESKIPSDSKGKGKILDTSRGLSLTLHDVSFSYRTNPGVQVLNGVDMELAPGKVVAIVGSTGCGKSTLTRLMRRFYDPTQGSVRINGVDIRELDVSWLRDKIRVIDQDLAMPDLTILENIALGLGEFIGEKECKERVVAAAKQARIHDFVVNKCEKGYDTQLNHLSRLSGGERQRINIARWVALFGMSLV</sequence>
<dbReference type="Pfam" id="PF00005">
    <property type="entry name" value="ABC_tran"/>
    <property type="match status" value="1"/>
</dbReference>
<dbReference type="PROSITE" id="PS50929">
    <property type="entry name" value="ABC_TM1F"/>
    <property type="match status" value="1"/>
</dbReference>
<gene>
    <name evidence="6" type="ORF">THAOC_12091</name>
</gene>
<evidence type="ECO:0000256" key="4">
    <source>
        <dbReference type="ARBA" id="ARBA00023136"/>
    </source>
</evidence>
<reference evidence="6 7" key="1">
    <citation type="journal article" date="2012" name="Genome Biol.">
        <title>Genome and low-iron response of an oceanic diatom adapted to chronic iron limitation.</title>
        <authorList>
            <person name="Lommer M."/>
            <person name="Specht M."/>
            <person name="Roy A.S."/>
            <person name="Kraemer L."/>
            <person name="Andreson R."/>
            <person name="Gutowska M.A."/>
            <person name="Wolf J."/>
            <person name="Bergner S.V."/>
            <person name="Schilhabel M.B."/>
            <person name="Klostermeier U.C."/>
            <person name="Beiko R.G."/>
            <person name="Rosenstiel P."/>
            <person name="Hippler M."/>
            <person name="Laroche J."/>
        </authorList>
    </citation>
    <scope>NUCLEOTIDE SEQUENCE [LARGE SCALE GENOMIC DNA]</scope>
    <source>
        <strain evidence="6 7">CCMP1005</strain>
    </source>
</reference>
<proteinExistence type="predicted"/>
<evidence type="ECO:0000256" key="3">
    <source>
        <dbReference type="ARBA" id="ARBA00022989"/>
    </source>
</evidence>
<keyword evidence="4" id="KW-0472">Membrane</keyword>
<dbReference type="OMA" id="INIARWV"/>
<dbReference type="AlphaFoldDB" id="K0T8S9"/>
<dbReference type="Pfam" id="PF00664">
    <property type="entry name" value="ABC_membrane"/>
    <property type="match status" value="1"/>
</dbReference>
<dbReference type="InterPro" id="IPR011527">
    <property type="entry name" value="ABC1_TM_dom"/>
</dbReference>